<dbReference type="PANTHER" id="PTHR14795:SF0">
    <property type="entry name" value="TRANSMEMBRANE PROTEIN 62"/>
    <property type="match status" value="1"/>
</dbReference>
<keyword evidence="1" id="KW-1133">Transmembrane helix</keyword>
<feature type="domain" description="Calcineurin-like phosphoesterase" evidence="2">
    <location>
        <begin position="66"/>
        <end position="273"/>
    </location>
</feature>
<comment type="caution">
    <text evidence="3">The sequence shown here is derived from an EMBL/GenBank/DDBJ whole genome shotgun (WGS) entry which is preliminary data.</text>
</comment>
<proteinExistence type="predicted"/>
<dbReference type="Pfam" id="PF00149">
    <property type="entry name" value="Metallophos"/>
    <property type="match status" value="1"/>
</dbReference>
<dbReference type="Gene3D" id="3.60.21.10">
    <property type="match status" value="1"/>
</dbReference>
<dbReference type="GO" id="GO:0016787">
    <property type="term" value="F:hydrolase activity"/>
    <property type="evidence" value="ECO:0007669"/>
    <property type="project" value="InterPro"/>
</dbReference>
<dbReference type="InterPro" id="IPR029052">
    <property type="entry name" value="Metallo-depent_PP-like"/>
</dbReference>
<dbReference type="PANTHER" id="PTHR14795">
    <property type="entry name" value="HELICASE RELATED"/>
    <property type="match status" value="1"/>
</dbReference>
<dbReference type="InterPro" id="IPR004843">
    <property type="entry name" value="Calcineurin-like_PHP"/>
</dbReference>
<dbReference type="EMBL" id="LAZR01017803">
    <property type="protein sequence ID" value="KKL98906.1"/>
    <property type="molecule type" value="Genomic_DNA"/>
</dbReference>
<keyword evidence="1" id="KW-0812">Transmembrane</keyword>
<dbReference type="AlphaFoldDB" id="A0A0F9H7G3"/>
<organism evidence="3">
    <name type="scientific">marine sediment metagenome</name>
    <dbReference type="NCBI Taxonomy" id="412755"/>
    <lineage>
        <taxon>unclassified sequences</taxon>
        <taxon>metagenomes</taxon>
        <taxon>ecological metagenomes</taxon>
    </lineage>
</organism>
<evidence type="ECO:0000313" key="3">
    <source>
        <dbReference type="EMBL" id="KKL98906.1"/>
    </source>
</evidence>
<gene>
    <name evidence="3" type="ORF">LCGC14_1819740</name>
</gene>
<keyword evidence="1" id="KW-0472">Membrane</keyword>
<sequence>MTNRKNMGIIITLLLLINGLDLFYDNAPFIFSDESIILKNNDESEPSKIKLSNQGYINYNEQELFWFIHITDTQFVWSTNENIDNFNQLLNVTFKEINPLFIYNTGDLVDGNRGFQQNVDEWRLYKKSLEDNNMNSSIYIDLVGNHDVTLNPNFNYYLNYSMIGRNFNTLQYSFNKSFSFGNYAFIGLNTVKNSYNLIEFGWYGFLNTTELDWYEEELEKYRNFDRIFVFGHHSHNSPPPYLIISDLSSSGKTFFEINEEYNVFCYLSGHVHGNTFRKDSNLLMITTRNFDHNDGTYRIITLDHNQLSTSIEYVGKWPQTVITYPSSESSLIQGKSKIRVLSWDPLGINSVKWSIHSINNESQITNWEPLSNIDPNEPLWEGDLDVHLGGKFLLKIKVEGGSGVALKEIIFYSKNDRGFSFLLVFIVIIIALISISIVILNYSKIHILKFKIRRKAKLESEHNKIKGQITKLKSYDL</sequence>
<dbReference type="SUPFAM" id="SSF56300">
    <property type="entry name" value="Metallo-dependent phosphatases"/>
    <property type="match status" value="1"/>
</dbReference>
<accession>A0A0F9H7G3</accession>
<reference evidence="3" key="1">
    <citation type="journal article" date="2015" name="Nature">
        <title>Complex archaea that bridge the gap between prokaryotes and eukaryotes.</title>
        <authorList>
            <person name="Spang A."/>
            <person name="Saw J.H."/>
            <person name="Jorgensen S.L."/>
            <person name="Zaremba-Niedzwiedzka K."/>
            <person name="Martijn J."/>
            <person name="Lind A.E."/>
            <person name="van Eijk R."/>
            <person name="Schleper C."/>
            <person name="Guy L."/>
            <person name="Ettema T.J."/>
        </authorList>
    </citation>
    <scope>NUCLEOTIDE SEQUENCE</scope>
</reference>
<name>A0A0F9H7G3_9ZZZZ</name>
<protein>
    <recommendedName>
        <fullName evidence="2">Calcineurin-like phosphoesterase domain-containing protein</fullName>
    </recommendedName>
</protein>
<evidence type="ECO:0000256" key="1">
    <source>
        <dbReference type="SAM" id="Phobius"/>
    </source>
</evidence>
<feature type="transmembrane region" description="Helical" evidence="1">
    <location>
        <begin position="419"/>
        <end position="443"/>
    </location>
</feature>
<evidence type="ECO:0000259" key="2">
    <source>
        <dbReference type="Pfam" id="PF00149"/>
    </source>
</evidence>